<dbReference type="PROSITE" id="PS00107">
    <property type="entry name" value="PROTEIN_KINASE_ATP"/>
    <property type="match status" value="1"/>
</dbReference>
<dbReference type="SUPFAM" id="SSF56112">
    <property type="entry name" value="Protein kinase-like (PK-like)"/>
    <property type="match status" value="1"/>
</dbReference>
<sequence length="623" mass="70202">MSYYGPMLVYDKHYRNLCFVNEDHAKRVIAKLLVLLRAHGFSLAQLLSHEQTDELLRQLISIPRPHFHIENFGPLVFIGNGGFGTVFKAEHRLDGKEYAIKVIRGISYEDLKLARTEVTIMARLRHENIIQYLTSWIEYNCHSVFTHTREQSFTEVSLPESSQSDSAKSLSADHSPINSCQDLAIPNMGQVTPLYRFGVPCPTLFIQLELCQYNLAQWLEDRNRRLAEFATAQLSSHLSKETLWTHVVPHAPARWLSDQIASGVAYLHSENMMHRDLKPENVLLCGPPLESLSDAPCSCHPGRLRRVAAACSIPSSMDTLYKEQSSVSLLLRWNYCFHSPGFRQSQHRAKCNLPNLPPLESPMIQDEPASLPALIATTSLDHSQHCNSHTHSLACTRDVVNCRNHPSTSLLPLSLSRQTPPLLTANLGSAIYAAPETIVKSFSRASYDHKADIFSVGVIFLQLFYPFHTLHELIDCLQGISAFTQASQEPQSMHGSPQSVNPAWTSVLPSDLVFFWPQESNLIARMLSSNPSHRPSASKVLHCLAASSEFSDLVHRQSVPEKRSDKGDTNTVQDSQLYSNKTTTKSTSGQSLHLLVDHLLWRNRQLEKENTEFRQRLSLYEAP</sequence>
<dbReference type="InterPro" id="IPR017441">
    <property type="entry name" value="Protein_kinase_ATP_BS"/>
</dbReference>
<evidence type="ECO:0000256" key="9">
    <source>
        <dbReference type="ARBA" id="ARBA00048659"/>
    </source>
</evidence>
<dbReference type="Proteomes" id="UP000822476">
    <property type="component" value="Unassembled WGS sequence"/>
</dbReference>
<feature type="domain" description="Protein kinase" evidence="13">
    <location>
        <begin position="72"/>
        <end position="551"/>
    </location>
</feature>
<dbReference type="GO" id="GO:0005634">
    <property type="term" value="C:nucleus"/>
    <property type="evidence" value="ECO:0007669"/>
    <property type="project" value="TreeGrafter"/>
</dbReference>
<evidence type="ECO:0000256" key="11">
    <source>
        <dbReference type="PROSITE-ProRule" id="PRU10141"/>
    </source>
</evidence>
<keyword evidence="7" id="KW-0652">Protein synthesis inhibitor</keyword>
<dbReference type="InterPro" id="IPR011009">
    <property type="entry name" value="Kinase-like_dom_sf"/>
</dbReference>
<accession>A0A8S9ZAV6</accession>
<organism evidence="14 15">
    <name type="scientific">Paragonimus skrjabini miyazakii</name>
    <dbReference type="NCBI Taxonomy" id="59628"/>
    <lineage>
        <taxon>Eukaryota</taxon>
        <taxon>Metazoa</taxon>
        <taxon>Spiralia</taxon>
        <taxon>Lophotrochozoa</taxon>
        <taxon>Platyhelminthes</taxon>
        <taxon>Trematoda</taxon>
        <taxon>Digenea</taxon>
        <taxon>Plagiorchiida</taxon>
        <taxon>Troglotremata</taxon>
        <taxon>Troglotrematidae</taxon>
        <taxon>Paragonimus</taxon>
    </lineage>
</organism>
<feature type="compositionally biased region" description="Polar residues" evidence="12">
    <location>
        <begin position="569"/>
        <end position="585"/>
    </location>
</feature>
<dbReference type="InterPro" id="IPR050339">
    <property type="entry name" value="CC_SR_Kinase"/>
</dbReference>
<evidence type="ECO:0000256" key="2">
    <source>
        <dbReference type="ARBA" id="ARBA00022527"/>
    </source>
</evidence>
<protein>
    <recommendedName>
        <fullName evidence="1">non-specific serine/threonine protein kinase</fullName>
        <ecNumber evidence="1">2.7.11.1</ecNumber>
    </recommendedName>
</protein>
<reference evidence="14" key="1">
    <citation type="submission" date="2019-07" db="EMBL/GenBank/DDBJ databases">
        <title>Annotation for the trematode Paragonimus miyazaki's.</title>
        <authorList>
            <person name="Choi Y.-J."/>
        </authorList>
    </citation>
    <scope>NUCLEOTIDE SEQUENCE</scope>
    <source>
        <strain evidence="14">Japan</strain>
    </source>
</reference>
<dbReference type="SMART" id="SM00220">
    <property type="entry name" value="S_TKc"/>
    <property type="match status" value="1"/>
</dbReference>
<feature type="binding site" evidence="11">
    <location>
        <position position="101"/>
    </location>
    <ligand>
        <name>ATP</name>
        <dbReference type="ChEBI" id="CHEBI:30616"/>
    </ligand>
</feature>
<evidence type="ECO:0000256" key="1">
    <source>
        <dbReference type="ARBA" id="ARBA00012513"/>
    </source>
</evidence>
<dbReference type="GO" id="GO:0005524">
    <property type="term" value="F:ATP binding"/>
    <property type="evidence" value="ECO:0007669"/>
    <property type="project" value="UniProtKB-UniRule"/>
</dbReference>
<dbReference type="InterPro" id="IPR008271">
    <property type="entry name" value="Ser/Thr_kinase_AS"/>
</dbReference>
<dbReference type="GO" id="GO:0005737">
    <property type="term" value="C:cytoplasm"/>
    <property type="evidence" value="ECO:0007669"/>
    <property type="project" value="TreeGrafter"/>
</dbReference>
<keyword evidence="4 11" id="KW-0547">Nucleotide-binding</keyword>
<comment type="catalytic activity">
    <reaction evidence="9">
        <text>L-threonyl-[protein] + ATP = O-phospho-L-threonyl-[protein] + ADP + H(+)</text>
        <dbReference type="Rhea" id="RHEA:46608"/>
        <dbReference type="Rhea" id="RHEA-COMP:11060"/>
        <dbReference type="Rhea" id="RHEA-COMP:11605"/>
        <dbReference type="ChEBI" id="CHEBI:15378"/>
        <dbReference type="ChEBI" id="CHEBI:30013"/>
        <dbReference type="ChEBI" id="CHEBI:30616"/>
        <dbReference type="ChEBI" id="CHEBI:61977"/>
        <dbReference type="ChEBI" id="CHEBI:456216"/>
        <dbReference type="EC" id="2.7.11.1"/>
    </reaction>
    <physiologicalReaction direction="left-to-right" evidence="9">
        <dbReference type="Rhea" id="RHEA:46609"/>
    </physiologicalReaction>
</comment>
<evidence type="ECO:0000256" key="3">
    <source>
        <dbReference type="ARBA" id="ARBA00022679"/>
    </source>
</evidence>
<dbReference type="PROSITE" id="PS00108">
    <property type="entry name" value="PROTEIN_KINASE_ST"/>
    <property type="match status" value="1"/>
</dbReference>
<evidence type="ECO:0000256" key="6">
    <source>
        <dbReference type="ARBA" id="ARBA00022840"/>
    </source>
</evidence>
<evidence type="ECO:0000259" key="13">
    <source>
        <dbReference type="PROSITE" id="PS50011"/>
    </source>
</evidence>
<dbReference type="Pfam" id="PF00069">
    <property type="entry name" value="Pkinase"/>
    <property type="match status" value="1"/>
</dbReference>
<dbReference type="InterPro" id="IPR000719">
    <property type="entry name" value="Prot_kinase_dom"/>
</dbReference>
<dbReference type="PROSITE" id="PS50011">
    <property type="entry name" value="PROTEIN_KINASE_DOM"/>
    <property type="match status" value="1"/>
</dbReference>
<evidence type="ECO:0000313" key="15">
    <source>
        <dbReference type="Proteomes" id="UP000822476"/>
    </source>
</evidence>
<dbReference type="GO" id="GO:0017148">
    <property type="term" value="P:negative regulation of translation"/>
    <property type="evidence" value="ECO:0007669"/>
    <property type="project" value="UniProtKB-KW"/>
</dbReference>
<dbReference type="Pfam" id="PF07714">
    <property type="entry name" value="PK_Tyr_Ser-Thr"/>
    <property type="match status" value="1"/>
</dbReference>
<keyword evidence="2" id="KW-0723">Serine/threonine-protein kinase</keyword>
<evidence type="ECO:0000256" key="7">
    <source>
        <dbReference type="ARBA" id="ARBA00023193"/>
    </source>
</evidence>
<dbReference type="OrthoDB" id="6247985at2759"/>
<keyword evidence="15" id="KW-1185">Reference proteome</keyword>
<evidence type="ECO:0000256" key="8">
    <source>
        <dbReference type="ARBA" id="ARBA00037982"/>
    </source>
</evidence>
<keyword evidence="5" id="KW-0418">Kinase</keyword>
<feature type="compositionally biased region" description="Basic and acidic residues" evidence="12">
    <location>
        <begin position="555"/>
        <end position="568"/>
    </location>
</feature>
<evidence type="ECO:0000313" key="14">
    <source>
        <dbReference type="EMBL" id="KAF7260537.1"/>
    </source>
</evidence>
<dbReference type="EC" id="2.7.11.1" evidence="1"/>
<dbReference type="Gene3D" id="3.30.200.20">
    <property type="entry name" value="Phosphorylase Kinase, domain 1"/>
    <property type="match status" value="1"/>
</dbReference>
<dbReference type="Gene3D" id="1.10.510.10">
    <property type="entry name" value="Transferase(Phosphotransferase) domain 1"/>
    <property type="match status" value="2"/>
</dbReference>
<dbReference type="InterPro" id="IPR001245">
    <property type="entry name" value="Ser-Thr/Tyr_kinase_cat_dom"/>
</dbReference>
<comment type="similarity">
    <text evidence="8">Belongs to the protein kinase superfamily. Ser/Thr protein kinase family. GCN2 subfamily.</text>
</comment>
<feature type="region of interest" description="Disordered" evidence="12">
    <location>
        <begin position="555"/>
        <end position="585"/>
    </location>
</feature>
<keyword evidence="3" id="KW-0808">Transferase</keyword>
<name>A0A8S9ZAV6_9TREM</name>
<dbReference type="AlphaFoldDB" id="A0A8S9ZAV6"/>
<evidence type="ECO:0000256" key="4">
    <source>
        <dbReference type="ARBA" id="ARBA00022741"/>
    </source>
</evidence>
<dbReference type="PANTHER" id="PTHR11042:SF160">
    <property type="entry name" value="EUKARYOTIC TRANSLATION INITIATION FACTOR 2-ALPHA KINASE 1"/>
    <property type="match status" value="1"/>
</dbReference>
<dbReference type="PANTHER" id="PTHR11042">
    <property type="entry name" value="EUKARYOTIC TRANSLATION INITIATION FACTOR 2-ALPHA KINASE EIF2-ALPHA KINASE -RELATED"/>
    <property type="match status" value="1"/>
</dbReference>
<evidence type="ECO:0000256" key="5">
    <source>
        <dbReference type="ARBA" id="ARBA00022777"/>
    </source>
</evidence>
<proteinExistence type="inferred from homology"/>
<comment type="catalytic activity">
    <reaction evidence="10">
        <text>L-seryl-[protein] + ATP = O-phospho-L-seryl-[protein] + ADP + H(+)</text>
        <dbReference type="Rhea" id="RHEA:17989"/>
        <dbReference type="Rhea" id="RHEA-COMP:9863"/>
        <dbReference type="Rhea" id="RHEA-COMP:11604"/>
        <dbReference type="ChEBI" id="CHEBI:15378"/>
        <dbReference type="ChEBI" id="CHEBI:29999"/>
        <dbReference type="ChEBI" id="CHEBI:30616"/>
        <dbReference type="ChEBI" id="CHEBI:83421"/>
        <dbReference type="ChEBI" id="CHEBI:456216"/>
        <dbReference type="EC" id="2.7.11.1"/>
    </reaction>
    <physiologicalReaction direction="left-to-right" evidence="10">
        <dbReference type="Rhea" id="RHEA:17990"/>
    </physiologicalReaction>
</comment>
<comment type="caution">
    <text evidence="14">The sequence shown here is derived from an EMBL/GenBank/DDBJ whole genome shotgun (WGS) entry which is preliminary data.</text>
</comment>
<dbReference type="GO" id="GO:0004694">
    <property type="term" value="F:eukaryotic translation initiation factor 2alpha kinase activity"/>
    <property type="evidence" value="ECO:0007669"/>
    <property type="project" value="TreeGrafter"/>
</dbReference>
<evidence type="ECO:0000256" key="10">
    <source>
        <dbReference type="ARBA" id="ARBA00048977"/>
    </source>
</evidence>
<gene>
    <name evidence="14" type="ORF">EG68_01777</name>
</gene>
<dbReference type="EMBL" id="JTDE01000710">
    <property type="protein sequence ID" value="KAF7260537.1"/>
    <property type="molecule type" value="Genomic_DNA"/>
</dbReference>
<keyword evidence="6 11" id="KW-0067">ATP-binding</keyword>
<evidence type="ECO:0000256" key="12">
    <source>
        <dbReference type="SAM" id="MobiDB-lite"/>
    </source>
</evidence>